<dbReference type="AlphaFoldDB" id="A0A0D8ZNQ9"/>
<evidence type="ECO:0000313" key="1">
    <source>
        <dbReference type="EMBL" id="KJH69987.1"/>
    </source>
</evidence>
<dbReference type="OrthoDB" id="9793534at2"/>
<reference evidence="1 2" key="1">
    <citation type="submission" date="2015-02" db="EMBL/GenBank/DDBJ databases">
        <title>Draft genome of a novel marine cyanobacterium (Chroococcales) isolated from South Atlantic Ocean.</title>
        <authorList>
            <person name="Rigonato J."/>
            <person name="Alvarenga D.O."/>
            <person name="Branco L.H."/>
            <person name="Varani A.M."/>
            <person name="Brandini F.P."/>
            <person name="Fiore M.F."/>
        </authorList>
    </citation>
    <scope>NUCLEOTIDE SEQUENCE [LARGE SCALE GENOMIC DNA]</scope>
    <source>
        <strain evidence="1 2">CENA595</strain>
    </source>
</reference>
<evidence type="ECO:0008006" key="3">
    <source>
        <dbReference type="Google" id="ProtNLM"/>
    </source>
</evidence>
<proteinExistence type="predicted"/>
<dbReference type="EMBL" id="JYON01000030">
    <property type="protein sequence ID" value="KJH69987.1"/>
    <property type="molecule type" value="Genomic_DNA"/>
</dbReference>
<name>A0A0D8ZNQ9_9CYAN</name>
<dbReference type="STRING" id="1618023.UH38_20890"/>
<dbReference type="Pfam" id="PF07386">
    <property type="entry name" value="DUF1499"/>
    <property type="match status" value="1"/>
</dbReference>
<comment type="caution">
    <text evidence="1">The sequence shown here is derived from an EMBL/GenBank/DDBJ whole genome shotgun (WGS) entry which is preliminary data.</text>
</comment>
<dbReference type="PANTHER" id="PTHR34801:SF6">
    <property type="entry name" value="SLL1620 PROTEIN"/>
    <property type="match status" value="1"/>
</dbReference>
<sequence>MAINKKTIFTFVFLLLAAVFLLGATLTISGDKVFAGTRPNNLGVNLSQLTPCPSTPNCVNSQSVDTEHSIAPLTYNSSSLEAWANLKGAIATFSRAKIIQEADNYIYAEFTLPVVGFVDDVEFQLDEQAKVINVRSASRLGESDLGVNRQRVENIRTKFAQLQAS</sequence>
<organism evidence="1 2">
    <name type="scientific">Aliterella atlantica CENA595</name>
    <dbReference type="NCBI Taxonomy" id="1618023"/>
    <lineage>
        <taxon>Bacteria</taxon>
        <taxon>Bacillati</taxon>
        <taxon>Cyanobacteriota</taxon>
        <taxon>Cyanophyceae</taxon>
        <taxon>Chroococcidiopsidales</taxon>
        <taxon>Aliterellaceae</taxon>
        <taxon>Aliterella</taxon>
    </lineage>
</organism>
<dbReference type="PATRIC" id="fig|1618023.3.peg.2462"/>
<dbReference type="RefSeq" id="WP_045056634.1">
    <property type="nucleotide sequence ID" value="NZ_CAWMDP010000027.1"/>
</dbReference>
<dbReference type="PANTHER" id="PTHR34801">
    <property type="entry name" value="EXPRESSED PROTEIN"/>
    <property type="match status" value="1"/>
</dbReference>
<accession>A0A0D8ZNQ9</accession>
<keyword evidence="2" id="KW-1185">Reference proteome</keyword>
<dbReference type="InterPro" id="IPR010865">
    <property type="entry name" value="DUF1499"/>
</dbReference>
<evidence type="ECO:0000313" key="2">
    <source>
        <dbReference type="Proteomes" id="UP000032452"/>
    </source>
</evidence>
<gene>
    <name evidence="1" type="ORF">UH38_20890</name>
</gene>
<dbReference type="Proteomes" id="UP000032452">
    <property type="component" value="Unassembled WGS sequence"/>
</dbReference>
<protein>
    <recommendedName>
        <fullName evidence="3">DUF1499 domain-containing protein</fullName>
    </recommendedName>
</protein>